<feature type="transmembrane region" description="Helical" evidence="8">
    <location>
        <begin position="351"/>
        <end position="371"/>
    </location>
</feature>
<feature type="transmembrane region" description="Helical" evidence="8">
    <location>
        <begin position="184"/>
        <end position="207"/>
    </location>
</feature>
<dbReference type="InterPro" id="IPR013525">
    <property type="entry name" value="ABC2_TM"/>
</dbReference>
<comment type="subcellular location">
    <subcellularLocation>
        <location evidence="1 8">Cell membrane</location>
        <topology evidence="1 8">Multi-pass membrane protein</topology>
    </subcellularLocation>
</comment>
<feature type="transmembrane region" description="Helical" evidence="8">
    <location>
        <begin position="298"/>
        <end position="316"/>
    </location>
</feature>
<evidence type="ECO:0000256" key="2">
    <source>
        <dbReference type="ARBA" id="ARBA00007783"/>
    </source>
</evidence>
<dbReference type="RefSeq" id="WP_185118730.1">
    <property type="nucleotide sequence ID" value="NZ_JACJVQ010000005.1"/>
</dbReference>
<dbReference type="EMBL" id="JACJVQ010000005">
    <property type="protein sequence ID" value="MBB6633488.1"/>
    <property type="molecule type" value="Genomic_DNA"/>
</dbReference>
<evidence type="ECO:0000256" key="8">
    <source>
        <dbReference type="RuleBase" id="RU361157"/>
    </source>
</evidence>
<dbReference type="InterPro" id="IPR000412">
    <property type="entry name" value="ABC_2_transport"/>
</dbReference>
<sequence length="383" mass="41555">MWKDWLWLVRKNLALILRDKKSGFLHVGLPLAGVLLSMLIYGSANSGTLHIGIVNEDKGSKVAEDAVQYLAQLQKVKVTVLENDEMRTEIENGSIDSGIVFPSGFSEKLKNGEAPSADIVSIQGAQVTAYVSSMLNNYLGNVAAIAKTSEGDSARFDRLYEEFTGSGYAVNVESLQDISGKKDITYQAIGFLLLFMLTSSFSLTEIMQKERQDRTFLRMMSSPVSSRTYVFSNVAVNAIVLIVQIVLTLVFMKFVLGIDSGVPFGQLAGILFLFSLAAIGLSLLIVSLSTSNAASGALSTLIITPTCLLSGCFFPMDIMPDAVRRISTFLPQHWLLDSLGKLQSGDAGSGLMLNLAILVAFAAAFALIAAYRLSRKDNTRQYV</sequence>
<feature type="transmembrane region" description="Helical" evidence="8">
    <location>
        <begin position="264"/>
        <end position="286"/>
    </location>
</feature>
<keyword evidence="6 8" id="KW-1133">Transmembrane helix</keyword>
<gene>
    <name evidence="10" type="ORF">H7B67_05140</name>
</gene>
<dbReference type="GO" id="GO:0043190">
    <property type="term" value="C:ATP-binding cassette (ABC) transporter complex"/>
    <property type="evidence" value="ECO:0007669"/>
    <property type="project" value="InterPro"/>
</dbReference>
<dbReference type="GO" id="GO:0140359">
    <property type="term" value="F:ABC-type transporter activity"/>
    <property type="evidence" value="ECO:0007669"/>
    <property type="project" value="InterPro"/>
</dbReference>
<evidence type="ECO:0000256" key="5">
    <source>
        <dbReference type="ARBA" id="ARBA00022692"/>
    </source>
</evidence>
<keyword evidence="7 8" id="KW-0472">Membrane</keyword>
<keyword evidence="11" id="KW-1185">Reference proteome</keyword>
<keyword evidence="3 8" id="KW-0813">Transport</keyword>
<evidence type="ECO:0000256" key="1">
    <source>
        <dbReference type="ARBA" id="ARBA00004651"/>
    </source>
</evidence>
<evidence type="ECO:0000256" key="4">
    <source>
        <dbReference type="ARBA" id="ARBA00022475"/>
    </source>
</evidence>
<evidence type="ECO:0000256" key="7">
    <source>
        <dbReference type="ARBA" id="ARBA00023136"/>
    </source>
</evidence>
<dbReference type="Proteomes" id="UP000535838">
    <property type="component" value="Unassembled WGS sequence"/>
</dbReference>
<dbReference type="PRINTS" id="PR00164">
    <property type="entry name" value="ABC2TRNSPORT"/>
</dbReference>
<dbReference type="AlphaFoldDB" id="A0A841STE5"/>
<evidence type="ECO:0000256" key="3">
    <source>
        <dbReference type="ARBA" id="ARBA00022448"/>
    </source>
</evidence>
<proteinExistence type="inferred from homology"/>
<dbReference type="Pfam" id="PF12698">
    <property type="entry name" value="ABC2_membrane_3"/>
    <property type="match status" value="1"/>
</dbReference>
<comment type="similarity">
    <text evidence="2 8">Belongs to the ABC-2 integral membrane protein family.</text>
</comment>
<organism evidence="10 11">
    <name type="scientific">Cohnella thailandensis</name>
    <dbReference type="NCBI Taxonomy" id="557557"/>
    <lineage>
        <taxon>Bacteria</taxon>
        <taxon>Bacillati</taxon>
        <taxon>Bacillota</taxon>
        <taxon>Bacilli</taxon>
        <taxon>Bacillales</taxon>
        <taxon>Paenibacillaceae</taxon>
        <taxon>Cohnella</taxon>
    </lineage>
</organism>
<reference evidence="10 11" key="1">
    <citation type="submission" date="2020-08" db="EMBL/GenBank/DDBJ databases">
        <title>Cohnella phylogeny.</title>
        <authorList>
            <person name="Dunlap C."/>
        </authorList>
    </citation>
    <scope>NUCLEOTIDE SEQUENCE [LARGE SCALE GENOMIC DNA]</scope>
    <source>
        <strain evidence="10 11">DSM 25241</strain>
    </source>
</reference>
<name>A0A841STE5_9BACL</name>
<dbReference type="Gene3D" id="3.40.1710.10">
    <property type="entry name" value="abc type-2 transporter like domain"/>
    <property type="match status" value="1"/>
</dbReference>
<evidence type="ECO:0000259" key="9">
    <source>
        <dbReference type="PROSITE" id="PS51012"/>
    </source>
</evidence>
<dbReference type="InterPro" id="IPR051449">
    <property type="entry name" value="ABC-2_transporter_component"/>
</dbReference>
<dbReference type="PANTHER" id="PTHR30294:SF45">
    <property type="entry name" value="LINEARMYCIN RESISTANCE PERMEASE PROTEIN LNRN"/>
    <property type="match status" value="1"/>
</dbReference>
<evidence type="ECO:0000313" key="11">
    <source>
        <dbReference type="Proteomes" id="UP000535838"/>
    </source>
</evidence>
<keyword evidence="5 8" id="KW-0812">Transmembrane</keyword>
<feature type="transmembrane region" description="Helical" evidence="8">
    <location>
        <begin position="228"/>
        <end position="252"/>
    </location>
</feature>
<protein>
    <recommendedName>
        <fullName evidence="8">Transport permease protein</fullName>
    </recommendedName>
</protein>
<accession>A0A841STE5</accession>
<evidence type="ECO:0000256" key="6">
    <source>
        <dbReference type="ARBA" id="ARBA00022989"/>
    </source>
</evidence>
<evidence type="ECO:0000313" key="10">
    <source>
        <dbReference type="EMBL" id="MBB6633488.1"/>
    </source>
</evidence>
<feature type="transmembrane region" description="Helical" evidence="8">
    <location>
        <begin position="21"/>
        <end position="41"/>
    </location>
</feature>
<comment type="caution">
    <text evidence="10">The sequence shown here is derived from an EMBL/GenBank/DDBJ whole genome shotgun (WGS) entry which is preliminary data.</text>
</comment>
<dbReference type="PROSITE" id="PS51012">
    <property type="entry name" value="ABC_TM2"/>
    <property type="match status" value="1"/>
</dbReference>
<dbReference type="InterPro" id="IPR047817">
    <property type="entry name" value="ABC2_TM_bact-type"/>
</dbReference>
<keyword evidence="4 8" id="KW-1003">Cell membrane</keyword>
<feature type="domain" description="ABC transmembrane type-2" evidence="9">
    <location>
        <begin position="153"/>
        <end position="376"/>
    </location>
</feature>
<dbReference type="PANTHER" id="PTHR30294">
    <property type="entry name" value="MEMBRANE COMPONENT OF ABC TRANSPORTER YHHJ-RELATED"/>
    <property type="match status" value="1"/>
</dbReference>